<accession>A0A8B7ZCX2</accession>
<sequence>MALVPDHGWAWAMLLGAHVSAMLSNGYLLALGVFYIEWKEVFDLSATDASWLLSMPMVVASPLCFFIGILASCVGIRPVSMLGAAVTGLGTILGSVSSNIDQLYICNGLTGVGTVMTVSPGMIMISHSFKKRYVFANGLAVLGLNVGQMVFPPLIRLLIVSYGWRGAMFIIGALQLNGVAACALFRPMKSILKDVPRDDERRRPCIKRNKCGDGTLRQHVKYLSIFSNIRAMLVLVAVCAYSMALIVNLFHLPERSKEAGWSHDLSAMLVFVYGLISAVTRSTHGWLVDRNYIGPFKLQLIVILGATLISFLNPVSDSYTFLVFYTLVLGAFLGVSSPLLIVNMKNVASPAQVPSAICLTWASFYLFSGVGSVLAGTIYDATGNYLAPFLTSGTLFLLAFLLFAVVTVMKSRQDKRLKLHVDTTSTAVYHVATEDIGQDTA</sequence>
<feature type="domain" description="Major facilitator superfamily (MFS) profile" evidence="3">
    <location>
        <begin position="13"/>
        <end position="411"/>
    </location>
</feature>
<dbReference type="InterPro" id="IPR020846">
    <property type="entry name" value="MFS_dom"/>
</dbReference>
<dbReference type="PROSITE" id="PS50850">
    <property type="entry name" value="MFS"/>
    <property type="match status" value="1"/>
</dbReference>
<feature type="transmembrane region" description="Helical" evidence="2">
    <location>
        <begin position="78"/>
        <end position="96"/>
    </location>
</feature>
<evidence type="ECO:0000313" key="4">
    <source>
        <dbReference type="Proteomes" id="UP000694845"/>
    </source>
</evidence>
<dbReference type="Gene3D" id="1.20.1250.20">
    <property type="entry name" value="MFS general substrate transporter like domains"/>
    <property type="match status" value="1"/>
</dbReference>
<dbReference type="PANTHER" id="PTHR11360">
    <property type="entry name" value="MONOCARBOXYLATE TRANSPORTER"/>
    <property type="match status" value="1"/>
</dbReference>
<protein>
    <submittedName>
        <fullName evidence="5">Monocarboxylate transporter 13-like isoform X1</fullName>
    </submittedName>
</protein>
<dbReference type="InterPro" id="IPR050327">
    <property type="entry name" value="Proton-linked_MCT"/>
</dbReference>
<dbReference type="KEGG" id="aplc:110986176"/>
<evidence type="ECO:0000259" key="3">
    <source>
        <dbReference type="PROSITE" id="PS50850"/>
    </source>
</evidence>
<dbReference type="InterPro" id="IPR011701">
    <property type="entry name" value="MFS"/>
</dbReference>
<dbReference type="GeneID" id="110986176"/>
<keyword evidence="2" id="KW-1133">Transmembrane helix</keyword>
<dbReference type="SUPFAM" id="SSF103473">
    <property type="entry name" value="MFS general substrate transporter"/>
    <property type="match status" value="1"/>
</dbReference>
<proteinExistence type="predicted"/>
<dbReference type="OMA" id="ITACIWM"/>
<feature type="transmembrane region" description="Helical" evidence="2">
    <location>
        <begin position="134"/>
        <end position="155"/>
    </location>
</feature>
<name>A0A8B7ZCX2_ACAPL</name>
<gene>
    <name evidence="5" type="primary">LOC110986176</name>
</gene>
<dbReference type="PANTHER" id="PTHR11360:SF284">
    <property type="entry name" value="EG:103B4.3 PROTEIN-RELATED"/>
    <property type="match status" value="1"/>
</dbReference>
<dbReference type="GO" id="GO:0016020">
    <property type="term" value="C:membrane"/>
    <property type="evidence" value="ECO:0007669"/>
    <property type="project" value="UniProtKB-SubCell"/>
</dbReference>
<evidence type="ECO:0000256" key="1">
    <source>
        <dbReference type="ARBA" id="ARBA00004141"/>
    </source>
</evidence>
<reference evidence="5" key="1">
    <citation type="submission" date="2025-08" db="UniProtKB">
        <authorList>
            <consortium name="RefSeq"/>
        </authorList>
    </citation>
    <scope>IDENTIFICATION</scope>
</reference>
<feature type="transmembrane region" description="Helical" evidence="2">
    <location>
        <begin position="51"/>
        <end position="71"/>
    </location>
</feature>
<feature type="transmembrane region" description="Helical" evidence="2">
    <location>
        <begin position="231"/>
        <end position="253"/>
    </location>
</feature>
<dbReference type="GO" id="GO:0022857">
    <property type="term" value="F:transmembrane transporter activity"/>
    <property type="evidence" value="ECO:0007669"/>
    <property type="project" value="InterPro"/>
</dbReference>
<feature type="transmembrane region" description="Helical" evidence="2">
    <location>
        <begin position="385"/>
        <end position="409"/>
    </location>
</feature>
<organism evidence="4 5">
    <name type="scientific">Acanthaster planci</name>
    <name type="common">Crown-of-thorns starfish</name>
    <dbReference type="NCBI Taxonomy" id="133434"/>
    <lineage>
        <taxon>Eukaryota</taxon>
        <taxon>Metazoa</taxon>
        <taxon>Echinodermata</taxon>
        <taxon>Eleutherozoa</taxon>
        <taxon>Asterozoa</taxon>
        <taxon>Asteroidea</taxon>
        <taxon>Valvatacea</taxon>
        <taxon>Valvatida</taxon>
        <taxon>Acanthasteridae</taxon>
        <taxon>Acanthaster</taxon>
    </lineage>
</organism>
<dbReference type="OrthoDB" id="2213137at2759"/>
<evidence type="ECO:0000256" key="2">
    <source>
        <dbReference type="SAM" id="Phobius"/>
    </source>
</evidence>
<keyword evidence="2" id="KW-0812">Transmembrane</keyword>
<feature type="transmembrane region" description="Helical" evidence="2">
    <location>
        <begin position="322"/>
        <end position="344"/>
    </location>
</feature>
<dbReference type="Pfam" id="PF07690">
    <property type="entry name" value="MFS_1"/>
    <property type="match status" value="1"/>
</dbReference>
<comment type="subcellular location">
    <subcellularLocation>
        <location evidence="1">Membrane</location>
        <topology evidence="1">Multi-pass membrane protein</topology>
    </subcellularLocation>
</comment>
<feature type="transmembrane region" description="Helical" evidence="2">
    <location>
        <begin position="12"/>
        <end position="36"/>
    </location>
</feature>
<dbReference type="AlphaFoldDB" id="A0A8B7ZCX2"/>
<feature type="transmembrane region" description="Helical" evidence="2">
    <location>
        <begin position="356"/>
        <end position="379"/>
    </location>
</feature>
<feature type="transmembrane region" description="Helical" evidence="2">
    <location>
        <begin position="265"/>
        <end position="284"/>
    </location>
</feature>
<keyword evidence="4" id="KW-1185">Reference proteome</keyword>
<dbReference type="RefSeq" id="XP_022103523.1">
    <property type="nucleotide sequence ID" value="XM_022247831.1"/>
</dbReference>
<evidence type="ECO:0000313" key="5">
    <source>
        <dbReference type="RefSeq" id="XP_022103523.1"/>
    </source>
</evidence>
<feature type="transmembrane region" description="Helical" evidence="2">
    <location>
        <begin position="296"/>
        <end position="316"/>
    </location>
</feature>
<dbReference type="InterPro" id="IPR036259">
    <property type="entry name" value="MFS_trans_sf"/>
</dbReference>
<keyword evidence="2" id="KW-0472">Membrane</keyword>
<dbReference type="Proteomes" id="UP000694845">
    <property type="component" value="Unplaced"/>
</dbReference>
<feature type="transmembrane region" description="Helical" evidence="2">
    <location>
        <begin position="102"/>
        <end position="122"/>
    </location>
</feature>